<dbReference type="RefSeq" id="WP_146440401.1">
    <property type="nucleotide sequence ID" value="NZ_SJPL01000001.1"/>
</dbReference>
<reference evidence="2 3" key="1">
    <citation type="submission" date="2019-02" db="EMBL/GenBank/DDBJ databases">
        <title>Deep-cultivation of Planctomycetes and their phenomic and genomic characterization uncovers novel biology.</title>
        <authorList>
            <person name="Wiegand S."/>
            <person name="Jogler M."/>
            <person name="Boedeker C."/>
            <person name="Pinto D."/>
            <person name="Vollmers J."/>
            <person name="Rivas-Marin E."/>
            <person name="Kohn T."/>
            <person name="Peeters S.H."/>
            <person name="Heuer A."/>
            <person name="Rast P."/>
            <person name="Oberbeckmann S."/>
            <person name="Bunk B."/>
            <person name="Jeske O."/>
            <person name="Meyerdierks A."/>
            <person name="Storesund J.E."/>
            <person name="Kallscheuer N."/>
            <person name="Luecker S."/>
            <person name="Lage O.M."/>
            <person name="Pohl T."/>
            <person name="Merkel B.J."/>
            <person name="Hornburger P."/>
            <person name="Mueller R.-W."/>
            <person name="Bruemmer F."/>
            <person name="Labrenz M."/>
            <person name="Spormann A.M."/>
            <person name="Op Den Camp H."/>
            <person name="Overmann J."/>
            <person name="Amann R."/>
            <person name="Jetten M.S.M."/>
            <person name="Mascher T."/>
            <person name="Medema M.H."/>
            <person name="Devos D.P."/>
            <person name="Kaster A.-K."/>
            <person name="Ovreas L."/>
            <person name="Rohde M."/>
            <person name="Galperin M.Y."/>
            <person name="Jogler C."/>
        </authorList>
    </citation>
    <scope>NUCLEOTIDE SEQUENCE [LARGE SCALE GENOMIC DNA]</scope>
    <source>
        <strain evidence="2 3">Pan14r</strain>
    </source>
</reference>
<accession>A0A5C5YH65</accession>
<sequence length="145" mass="16026" precursor="true">MRLKLAVTAGLIAGMCLIAPAAVNWADDTTKKGELEKNTHNVGRVIFTRLPDDERNDQLTEHLHFCVFDNGKNDQIYVATRWGMWSKGEFDLSVGKKVVATVKVPHLVYGGVMLPLGDVFDGPPDPNPLDPDEEIAVTRVTGWLK</sequence>
<dbReference type="AlphaFoldDB" id="A0A5C5YH65"/>
<keyword evidence="3" id="KW-1185">Reference proteome</keyword>
<evidence type="ECO:0000313" key="3">
    <source>
        <dbReference type="Proteomes" id="UP000317238"/>
    </source>
</evidence>
<protein>
    <submittedName>
        <fullName evidence="2">Uncharacterized protein</fullName>
    </submittedName>
</protein>
<comment type="caution">
    <text evidence="2">The sequence shown here is derived from an EMBL/GenBank/DDBJ whole genome shotgun (WGS) entry which is preliminary data.</text>
</comment>
<gene>
    <name evidence="2" type="ORF">Pan14r_49320</name>
</gene>
<feature type="signal peptide" evidence="1">
    <location>
        <begin position="1"/>
        <end position="26"/>
    </location>
</feature>
<feature type="chain" id="PRO_5022712542" evidence="1">
    <location>
        <begin position="27"/>
        <end position="145"/>
    </location>
</feature>
<evidence type="ECO:0000256" key="1">
    <source>
        <dbReference type="SAM" id="SignalP"/>
    </source>
</evidence>
<dbReference type="OrthoDB" id="9997724at2"/>
<proteinExistence type="predicted"/>
<organism evidence="2 3">
    <name type="scientific">Crateriforma conspicua</name>
    <dbReference type="NCBI Taxonomy" id="2527996"/>
    <lineage>
        <taxon>Bacteria</taxon>
        <taxon>Pseudomonadati</taxon>
        <taxon>Planctomycetota</taxon>
        <taxon>Planctomycetia</taxon>
        <taxon>Planctomycetales</taxon>
        <taxon>Planctomycetaceae</taxon>
        <taxon>Crateriforma</taxon>
    </lineage>
</organism>
<name>A0A5C5YH65_9PLAN</name>
<evidence type="ECO:0000313" key="2">
    <source>
        <dbReference type="EMBL" id="TWT72612.1"/>
    </source>
</evidence>
<keyword evidence="1" id="KW-0732">Signal</keyword>
<dbReference type="EMBL" id="SJPL01000001">
    <property type="protein sequence ID" value="TWT72612.1"/>
    <property type="molecule type" value="Genomic_DNA"/>
</dbReference>
<dbReference type="Proteomes" id="UP000317238">
    <property type="component" value="Unassembled WGS sequence"/>
</dbReference>